<organism evidence="2 3">
    <name type="scientific">Paenibacillus cisolokensis</name>
    <dbReference type="NCBI Taxonomy" id="1658519"/>
    <lineage>
        <taxon>Bacteria</taxon>
        <taxon>Bacillati</taxon>
        <taxon>Bacillota</taxon>
        <taxon>Bacilli</taxon>
        <taxon>Bacillales</taxon>
        <taxon>Paenibacillaceae</taxon>
        <taxon>Paenibacillus</taxon>
    </lineage>
</organism>
<dbReference type="EMBL" id="BOVJ01000010">
    <property type="protein sequence ID" value="GIQ61806.1"/>
    <property type="molecule type" value="Genomic_DNA"/>
</dbReference>
<keyword evidence="3" id="KW-1185">Reference proteome</keyword>
<evidence type="ECO:0000259" key="1">
    <source>
        <dbReference type="Pfam" id="PF00561"/>
    </source>
</evidence>
<dbReference type="InterPro" id="IPR000639">
    <property type="entry name" value="Epox_hydrolase-like"/>
</dbReference>
<keyword evidence="2" id="KW-0378">Hydrolase</keyword>
<dbReference type="InterPro" id="IPR000073">
    <property type="entry name" value="AB_hydrolase_1"/>
</dbReference>
<dbReference type="Proteomes" id="UP000680304">
    <property type="component" value="Unassembled WGS sequence"/>
</dbReference>
<proteinExistence type="predicted"/>
<name>A0ABQ4N0V1_9BACL</name>
<protein>
    <submittedName>
        <fullName evidence="2">Alpha/beta hydrolase</fullName>
    </submittedName>
</protein>
<dbReference type="InterPro" id="IPR050266">
    <property type="entry name" value="AB_hydrolase_sf"/>
</dbReference>
<dbReference type="Pfam" id="PF00561">
    <property type="entry name" value="Abhydrolase_1"/>
    <property type="match status" value="1"/>
</dbReference>
<sequence length="275" mass="29434">MDAISLAEARLNLPNGLNCAYWDSGRSRRADGRTIVLLHGFCGSSAYWENMPALLEGAGRLIIPDLRGHGRSSAPGDPTYTMEQLADDVCELLDALEVDRAIVIGHSLGGYTALAFAERHADRLAGLGLVHSTPLPDDETGKANRLKTAESILAGGLREVVDGLAPKLFAPRHLETMAEAVQRVKEIGYRASAHGAAAVTRGMRERPDRRAVLERTGVPVLLVAGAEDGIVPPEKVFAAHGPDTEKRIIQNCGHMGMIESPAEVAQAIHSFVENV</sequence>
<evidence type="ECO:0000313" key="3">
    <source>
        <dbReference type="Proteomes" id="UP000680304"/>
    </source>
</evidence>
<dbReference type="GO" id="GO:0016787">
    <property type="term" value="F:hydrolase activity"/>
    <property type="evidence" value="ECO:0007669"/>
    <property type="project" value="UniProtKB-KW"/>
</dbReference>
<dbReference type="RefSeq" id="WP_062491111.1">
    <property type="nucleotide sequence ID" value="NZ_BOVJ01000010.1"/>
</dbReference>
<dbReference type="SUPFAM" id="SSF53474">
    <property type="entry name" value="alpha/beta-Hydrolases"/>
    <property type="match status" value="1"/>
</dbReference>
<dbReference type="Gene3D" id="3.40.50.1820">
    <property type="entry name" value="alpha/beta hydrolase"/>
    <property type="match status" value="1"/>
</dbReference>
<evidence type="ECO:0000313" key="2">
    <source>
        <dbReference type="EMBL" id="GIQ61806.1"/>
    </source>
</evidence>
<feature type="domain" description="AB hydrolase-1" evidence="1">
    <location>
        <begin position="34"/>
        <end position="261"/>
    </location>
</feature>
<dbReference type="PANTHER" id="PTHR43798:SF33">
    <property type="entry name" value="HYDROLASE, PUTATIVE (AFU_ORTHOLOGUE AFUA_2G14860)-RELATED"/>
    <property type="match status" value="1"/>
</dbReference>
<dbReference type="PANTHER" id="PTHR43798">
    <property type="entry name" value="MONOACYLGLYCEROL LIPASE"/>
    <property type="match status" value="1"/>
</dbReference>
<gene>
    <name evidence="2" type="ORF">PACILC2_03740</name>
</gene>
<comment type="caution">
    <text evidence="2">The sequence shown here is derived from an EMBL/GenBank/DDBJ whole genome shotgun (WGS) entry which is preliminary data.</text>
</comment>
<dbReference type="PRINTS" id="PR00111">
    <property type="entry name" value="ABHYDROLASE"/>
</dbReference>
<reference evidence="2 3" key="1">
    <citation type="submission" date="2021-04" db="EMBL/GenBank/DDBJ databases">
        <title>Draft genome sequence of Paenibacillus cisolokensis, LC2-13A.</title>
        <authorList>
            <person name="Uke A."/>
            <person name="Chhe C."/>
            <person name="Baramee S."/>
            <person name="Kosugi A."/>
        </authorList>
    </citation>
    <scope>NUCLEOTIDE SEQUENCE [LARGE SCALE GENOMIC DNA]</scope>
    <source>
        <strain evidence="2 3">LC2-13A</strain>
    </source>
</reference>
<accession>A0ABQ4N0V1</accession>
<dbReference type="InterPro" id="IPR029058">
    <property type="entry name" value="AB_hydrolase_fold"/>
</dbReference>
<dbReference type="PRINTS" id="PR00412">
    <property type="entry name" value="EPOXHYDRLASE"/>
</dbReference>